<proteinExistence type="predicted"/>
<dbReference type="EMBL" id="KV002497">
    <property type="protein sequence ID" value="KZV37752.1"/>
    <property type="molecule type" value="Genomic_DNA"/>
</dbReference>
<gene>
    <name evidence="1" type="ORF">F511_19820</name>
</gene>
<keyword evidence="2" id="KW-1185">Reference proteome</keyword>
<organism evidence="1 2">
    <name type="scientific">Dorcoceras hygrometricum</name>
    <dbReference type="NCBI Taxonomy" id="472368"/>
    <lineage>
        <taxon>Eukaryota</taxon>
        <taxon>Viridiplantae</taxon>
        <taxon>Streptophyta</taxon>
        <taxon>Embryophyta</taxon>
        <taxon>Tracheophyta</taxon>
        <taxon>Spermatophyta</taxon>
        <taxon>Magnoliopsida</taxon>
        <taxon>eudicotyledons</taxon>
        <taxon>Gunneridae</taxon>
        <taxon>Pentapetalae</taxon>
        <taxon>asterids</taxon>
        <taxon>lamiids</taxon>
        <taxon>Lamiales</taxon>
        <taxon>Gesneriaceae</taxon>
        <taxon>Didymocarpoideae</taxon>
        <taxon>Trichosporeae</taxon>
        <taxon>Loxocarpinae</taxon>
        <taxon>Dorcoceras</taxon>
    </lineage>
</organism>
<dbReference type="AlphaFoldDB" id="A0A2Z7BT13"/>
<evidence type="ECO:0000313" key="2">
    <source>
        <dbReference type="Proteomes" id="UP000250235"/>
    </source>
</evidence>
<name>A0A2Z7BT13_9LAMI</name>
<reference evidence="1 2" key="1">
    <citation type="journal article" date="2015" name="Proc. Natl. Acad. Sci. U.S.A.">
        <title>The resurrection genome of Boea hygrometrica: A blueprint for survival of dehydration.</title>
        <authorList>
            <person name="Xiao L."/>
            <person name="Yang G."/>
            <person name="Zhang L."/>
            <person name="Yang X."/>
            <person name="Zhao S."/>
            <person name="Ji Z."/>
            <person name="Zhou Q."/>
            <person name="Hu M."/>
            <person name="Wang Y."/>
            <person name="Chen M."/>
            <person name="Xu Y."/>
            <person name="Jin H."/>
            <person name="Xiao X."/>
            <person name="Hu G."/>
            <person name="Bao F."/>
            <person name="Hu Y."/>
            <person name="Wan P."/>
            <person name="Li L."/>
            <person name="Deng X."/>
            <person name="Kuang T."/>
            <person name="Xiang C."/>
            <person name="Zhu J.K."/>
            <person name="Oliver M.J."/>
            <person name="He Y."/>
        </authorList>
    </citation>
    <scope>NUCLEOTIDE SEQUENCE [LARGE SCALE GENOMIC DNA]</scope>
    <source>
        <strain evidence="2">cv. XS01</strain>
    </source>
</reference>
<sequence length="168" mass="19199">MSTRVNGAEYRAFVDVRASVEMPRVSQRIWVDQWCLSKNLMRDLDEREQHTRLGDLSVSADPYLAYFRPRLPFSFFQLNPRSVLFIEPLSGRFPSISVVVWIKTGGAELVLLSSLDWYQFGVVDRRVGGAWDRGVVPERSNAIIGVVTDKFVVSEYHRAMMVNLSGQN</sequence>
<dbReference type="Proteomes" id="UP000250235">
    <property type="component" value="Unassembled WGS sequence"/>
</dbReference>
<accession>A0A2Z7BT13</accession>
<evidence type="ECO:0000313" key="1">
    <source>
        <dbReference type="EMBL" id="KZV37752.1"/>
    </source>
</evidence>
<protein>
    <submittedName>
        <fullName evidence="1">Leucine-rich repeat containing protein</fullName>
    </submittedName>
</protein>